<accession>A0A0Q2RPF3</accession>
<evidence type="ECO:0000256" key="5">
    <source>
        <dbReference type="ARBA" id="ARBA00022729"/>
    </source>
</evidence>
<feature type="coiled-coil region" evidence="11">
    <location>
        <begin position="405"/>
        <end position="432"/>
    </location>
</feature>
<evidence type="ECO:0000256" key="7">
    <source>
        <dbReference type="ARBA" id="ARBA00023139"/>
    </source>
</evidence>
<evidence type="ECO:0000313" key="13">
    <source>
        <dbReference type="Proteomes" id="UP000051221"/>
    </source>
</evidence>
<comment type="caution">
    <text evidence="12">The sequence shown here is derived from an EMBL/GenBank/DDBJ whole genome shotgun (WGS) entry which is preliminary data.</text>
</comment>
<comment type="subcellular location">
    <subcellularLocation>
        <location evidence="10">Cell outer membrane</location>
        <topology evidence="10">Lipid-anchor</topology>
    </subcellularLocation>
    <subcellularLocation>
        <location evidence="1">Membrane</location>
    </subcellularLocation>
</comment>
<dbReference type="SUPFAM" id="SSF56954">
    <property type="entry name" value="Outer membrane efflux proteins (OEP)"/>
    <property type="match status" value="1"/>
</dbReference>
<dbReference type="InParanoid" id="A0A0Q2RPF3"/>
<dbReference type="Gene3D" id="2.20.200.10">
    <property type="entry name" value="Outer membrane efflux proteins (OEP)"/>
    <property type="match status" value="1"/>
</dbReference>
<dbReference type="RefSeq" id="WP_055466124.1">
    <property type="nucleotide sequence ID" value="NZ_LKHS01000009.1"/>
</dbReference>
<dbReference type="GO" id="GO:0009279">
    <property type="term" value="C:cell outer membrane"/>
    <property type="evidence" value="ECO:0007669"/>
    <property type="project" value="UniProtKB-SubCell"/>
</dbReference>
<dbReference type="InterPro" id="IPR010131">
    <property type="entry name" value="MdtP/NodT-like"/>
</dbReference>
<gene>
    <name evidence="12" type="ORF">AMR76_11270</name>
</gene>
<dbReference type="PANTHER" id="PTHR30203">
    <property type="entry name" value="OUTER MEMBRANE CATION EFFLUX PROTEIN"/>
    <property type="match status" value="1"/>
</dbReference>
<dbReference type="InterPro" id="IPR003423">
    <property type="entry name" value="OMP_efflux"/>
</dbReference>
<comment type="function">
    <text evidence="9">Could be involved in resistance to puromycin, acriflavine and tetraphenylarsonium chloride.</text>
</comment>
<organism evidence="12 13">
    <name type="scientific">Vibrio furnissii</name>
    <dbReference type="NCBI Taxonomy" id="29494"/>
    <lineage>
        <taxon>Bacteria</taxon>
        <taxon>Pseudomonadati</taxon>
        <taxon>Pseudomonadota</taxon>
        <taxon>Gammaproteobacteria</taxon>
        <taxon>Vibrionales</taxon>
        <taxon>Vibrionaceae</taxon>
        <taxon>Vibrio</taxon>
    </lineage>
</organism>
<reference evidence="12 13" key="1">
    <citation type="submission" date="2015-08" db="EMBL/GenBank/DDBJ databases">
        <title>Antibacterial properties of a collection of Vibrionaceae strains.</title>
        <authorList>
            <person name="Giubergia S."/>
        </authorList>
    </citation>
    <scope>NUCLEOTIDE SEQUENCE [LARGE SCALE GENOMIC DNA]</scope>
    <source>
        <strain evidence="12 13">S0821</strain>
    </source>
</reference>
<keyword evidence="8 10" id="KW-0449">Lipoprotein</keyword>
<keyword evidence="5" id="KW-0732">Signal</keyword>
<keyword evidence="3 10" id="KW-1134">Transmembrane beta strand</keyword>
<keyword evidence="13" id="KW-1185">Reference proteome</keyword>
<evidence type="ECO:0000256" key="11">
    <source>
        <dbReference type="SAM" id="Coils"/>
    </source>
</evidence>
<evidence type="ECO:0000256" key="6">
    <source>
        <dbReference type="ARBA" id="ARBA00023136"/>
    </source>
</evidence>
<evidence type="ECO:0000256" key="10">
    <source>
        <dbReference type="RuleBase" id="RU362097"/>
    </source>
</evidence>
<dbReference type="PROSITE" id="PS51257">
    <property type="entry name" value="PROKAR_LIPOPROTEIN"/>
    <property type="match status" value="1"/>
</dbReference>
<dbReference type="NCBIfam" id="TIGR01845">
    <property type="entry name" value="outer_NodT"/>
    <property type="match status" value="1"/>
</dbReference>
<dbReference type="EMBL" id="LKHS01000009">
    <property type="protein sequence ID" value="KQH85854.1"/>
    <property type="molecule type" value="Genomic_DNA"/>
</dbReference>
<name>A0A0Q2RPF3_VIBFU</name>
<dbReference type="FunCoup" id="A0A0Q2RPF3">
    <property type="interactions" value="81"/>
</dbReference>
<evidence type="ECO:0000256" key="4">
    <source>
        <dbReference type="ARBA" id="ARBA00022692"/>
    </source>
</evidence>
<evidence type="ECO:0000256" key="3">
    <source>
        <dbReference type="ARBA" id="ARBA00022452"/>
    </source>
</evidence>
<dbReference type="GO" id="GO:0015562">
    <property type="term" value="F:efflux transmembrane transporter activity"/>
    <property type="evidence" value="ECO:0007669"/>
    <property type="project" value="InterPro"/>
</dbReference>
<protein>
    <submittedName>
        <fullName evidence="12">Multidrug transporter</fullName>
    </submittedName>
</protein>
<keyword evidence="11" id="KW-0175">Coiled coil</keyword>
<keyword evidence="4 10" id="KW-0812">Transmembrane</keyword>
<sequence length="484" mass="51778">MKNSAKRQGMLQKTAPFFSMTLLSTLILAGCSTPNHSDELGTVADAHDLQSQQTFANHAAMDWPSDHWWERYQDAQLNQLIDEAFEQSPTLQIAMARLKNAQGLAQQAGAARSLNVGLSASATESKVSYQYQAAMPPHGWNDYGSLTLNFQYDFDFWGKNRAAVVAASSELAAAEAEGVSARLMLATSIANAYAELARLYANQHTVNAALGVRNKTVELLQKRYDNGLETLGSVSQARAIAASVEAELLGLNESIQLQKNALAALAGQGPDRALTIQEPQVALNARYGLPTDAGVGLLGHRADITAARWRAEAAAQRVGIAEAQFYPDVTLSAFIGYQAFGLDNLFNSGNDAGGIGPAIYLPLFTGGRLDGQLTSAQASYQEAVGGYNATLTQALHEVADVVTSTQALDKRIAKTEEAVEQAQRALQIASNRYQGGLATYLDVLVAEESLLNNQRALVNLQSRAFSLDLALIHALGGGFQSTQS</sequence>
<evidence type="ECO:0000256" key="2">
    <source>
        <dbReference type="ARBA" id="ARBA00007613"/>
    </source>
</evidence>
<evidence type="ECO:0000256" key="1">
    <source>
        <dbReference type="ARBA" id="ARBA00004370"/>
    </source>
</evidence>
<dbReference type="Pfam" id="PF02321">
    <property type="entry name" value="OEP"/>
    <property type="match status" value="2"/>
</dbReference>
<keyword evidence="7 10" id="KW-0564">Palmitate</keyword>
<evidence type="ECO:0000256" key="8">
    <source>
        <dbReference type="ARBA" id="ARBA00023288"/>
    </source>
</evidence>
<dbReference type="AlphaFoldDB" id="A0A0Q2RPF3"/>
<dbReference type="Gene3D" id="1.20.1600.10">
    <property type="entry name" value="Outer membrane efflux proteins (OEP)"/>
    <property type="match status" value="1"/>
</dbReference>
<proteinExistence type="inferred from homology"/>
<comment type="similarity">
    <text evidence="2 10">Belongs to the outer membrane factor (OMF) (TC 1.B.17) family.</text>
</comment>
<dbReference type="PANTHER" id="PTHR30203:SF20">
    <property type="entry name" value="MULTIDRUG RESISTANCE OUTER MEMBRANE PROTEIN MDTP-RELATED"/>
    <property type="match status" value="1"/>
</dbReference>
<evidence type="ECO:0000256" key="9">
    <source>
        <dbReference type="ARBA" id="ARBA00037313"/>
    </source>
</evidence>
<evidence type="ECO:0000313" key="12">
    <source>
        <dbReference type="EMBL" id="KQH85854.1"/>
    </source>
</evidence>
<dbReference type="Proteomes" id="UP000051221">
    <property type="component" value="Unassembled WGS sequence"/>
</dbReference>
<keyword evidence="6 10" id="KW-0472">Membrane</keyword>